<evidence type="ECO:0000313" key="1">
    <source>
        <dbReference type="EMBL" id="JAH39313.1"/>
    </source>
</evidence>
<proteinExistence type="predicted"/>
<organism evidence="1">
    <name type="scientific">Anguilla anguilla</name>
    <name type="common">European freshwater eel</name>
    <name type="synonym">Muraena anguilla</name>
    <dbReference type="NCBI Taxonomy" id="7936"/>
    <lineage>
        <taxon>Eukaryota</taxon>
        <taxon>Metazoa</taxon>
        <taxon>Chordata</taxon>
        <taxon>Craniata</taxon>
        <taxon>Vertebrata</taxon>
        <taxon>Euteleostomi</taxon>
        <taxon>Actinopterygii</taxon>
        <taxon>Neopterygii</taxon>
        <taxon>Teleostei</taxon>
        <taxon>Anguilliformes</taxon>
        <taxon>Anguillidae</taxon>
        <taxon>Anguilla</taxon>
    </lineage>
</organism>
<reference evidence="1" key="2">
    <citation type="journal article" date="2015" name="Fish Shellfish Immunol.">
        <title>Early steps in the European eel (Anguilla anguilla)-Vibrio vulnificus interaction in the gills: Role of the RtxA13 toxin.</title>
        <authorList>
            <person name="Callol A."/>
            <person name="Pajuelo D."/>
            <person name="Ebbesson L."/>
            <person name="Teles M."/>
            <person name="MacKenzie S."/>
            <person name="Amaro C."/>
        </authorList>
    </citation>
    <scope>NUCLEOTIDE SEQUENCE</scope>
</reference>
<dbReference type="EMBL" id="GBXM01069264">
    <property type="protein sequence ID" value="JAH39313.1"/>
    <property type="molecule type" value="Transcribed_RNA"/>
</dbReference>
<dbReference type="EMBL" id="GBXM01067509">
    <property type="protein sequence ID" value="JAH41068.1"/>
    <property type="molecule type" value="Transcribed_RNA"/>
</dbReference>
<name>A0A0E9SFQ6_ANGAN</name>
<reference evidence="1" key="1">
    <citation type="submission" date="2014-11" db="EMBL/GenBank/DDBJ databases">
        <authorList>
            <person name="Amaro Gonzalez C."/>
        </authorList>
    </citation>
    <scope>NUCLEOTIDE SEQUENCE</scope>
</reference>
<accession>A0A0E9SFQ6</accession>
<dbReference type="AlphaFoldDB" id="A0A0E9SFQ6"/>
<sequence length="19" mass="1906">METQGAALPMSLLGSSPLC</sequence>
<protein>
    <submittedName>
        <fullName evidence="1">Uncharacterized protein</fullName>
    </submittedName>
</protein>